<evidence type="ECO:0000256" key="1">
    <source>
        <dbReference type="SAM" id="Phobius"/>
    </source>
</evidence>
<sequence>MEKLFDKAVDYSSISFGFLLTVLAILLQTQTKAISATKGAGRFGDLILANKKGAVASIILVFISIGYLSINSESNMTTPFFCECKTNCVKYNK</sequence>
<reference evidence="3" key="1">
    <citation type="journal article" date="2019" name="Int. J. Syst. Evol. Microbiol.">
        <title>The Global Catalogue of Microorganisms (GCM) 10K type strain sequencing project: providing services to taxonomists for standard genome sequencing and annotation.</title>
        <authorList>
            <consortium name="The Broad Institute Genomics Platform"/>
            <consortium name="The Broad Institute Genome Sequencing Center for Infectious Disease"/>
            <person name="Wu L."/>
            <person name="Ma J."/>
        </authorList>
    </citation>
    <scope>NUCLEOTIDE SEQUENCE [LARGE SCALE GENOMIC DNA]</scope>
    <source>
        <strain evidence="3">KCTC 22814</strain>
    </source>
</reference>
<dbReference type="Proteomes" id="UP001597525">
    <property type="component" value="Unassembled WGS sequence"/>
</dbReference>
<evidence type="ECO:0000313" key="3">
    <source>
        <dbReference type="Proteomes" id="UP001597525"/>
    </source>
</evidence>
<name>A0ABW6BCS2_9SPHI</name>
<organism evidence="2 3">
    <name type="scientific">Sphingobacterium bambusae</name>
    <dbReference type="NCBI Taxonomy" id="662858"/>
    <lineage>
        <taxon>Bacteria</taxon>
        <taxon>Pseudomonadati</taxon>
        <taxon>Bacteroidota</taxon>
        <taxon>Sphingobacteriia</taxon>
        <taxon>Sphingobacteriales</taxon>
        <taxon>Sphingobacteriaceae</taxon>
        <taxon>Sphingobacterium</taxon>
    </lineage>
</organism>
<dbReference type="RefSeq" id="WP_320184079.1">
    <property type="nucleotide sequence ID" value="NZ_CP138332.1"/>
</dbReference>
<evidence type="ECO:0000313" key="2">
    <source>
        <dbReference type="EMBL" id="MFD2966289.1"/>
    </source>
</evidence>
<feature type="transmembrane region" description="Helical" evidence="1">
    <location>
        <begin position="52"/>
        <end position="70"/>
    </location>
</feature>
<evidence type="ECO:0008006" key="4">
    <source>
        <dbReference type="Google" id="ProtNLM"/>
    </source>
</evidence>
<proteinExistence type="predicted"/>
<gene>
    <name evidence="2" type="ORF">ACFS7Y_02775</name>
</gene>
<accession>A0ABW6BCS2</accession>
<protein>
    <recommendedName>
        <fullName evidence="4">Protein-export membrane protein SecG</fullName>
    </recommendedName>
</protein>
<keyword evidence="1" id="KW-1133">Transmembrane helix</keyword>
<comment type="caution">
    <text evidence="2">The sequence shown here is derived from an EMBL/GenBank/DDBJ whole genome shotgun (WGS) entry which is preliminary data.</text>
</comment>
<dbReference type="EMBL" id="JBHUPB010000003">
    <property type="protein sequence ID" value="MFD2966289.1"/>
    <property type="molecule type" value="Genomic_DNA"/>
</dbReference>
<keyword evidence="3" id="KW-1185">Reference proteome</keyword>
<keyword evidence="1" id="KW-0472">Membrane</keyword>
<feature type="transmembrane region" description="Helical" evidence="1">
    <location>
        <begin position="12"/>
        <end position="31"/>
    </location>
</feature>
<keyword evidence="1" id="KW-0812">Transmembrane</keyword>